<accession>A0ACC2V160</accession>
<evidence type="ECO:0000313" key="2">
    <source>
        <dbReference type="Proteomes" id="UP001227268"/>
    </source>
</evidence>
<reference evidence="1" key="1">
    <citation type="submission" date="2023-04" db="EMBL/GenBank/DDBJ databases">
        <title>Draft Genome sequencing of Naganishia species isolated from polar environments using Oxford Nanopore Technology.</title>
        <authorList>
            <person name="Leo P."/>
            <person name="Venkateswaran K."/>
        </authorList>
    </citation>
    <scope>NUCLEOTIDE SEQUENCE</scope>
    <source>
        <strain evidence="1">MNA-CCFEE 5423</strain>
    </source>
</reference>
<proteinExistence type="predicted"/>
<protein>
    <submittedName>
        <fullName evidence="1">Uncharacterized protein</fullName>
    </submittedName>
</protein>
<dbReference type="EMBL" id="JASBWT010000034">
    <property type="protein sequence ID" value="KAJ9092929.1"/>
    <property type="molecule type" value="Genomic_DNA"/>
</dbReference>
<organism evidence="1 2">
    <name type="scientific">Naganishia friedmannii</name>
    <dbReference type="NCBI Taxonomy" id="89922"/>
    <lineage>
        <taxon>Eukaryota</taxon>
        <taxon>Fungi</taxon>
        <taxon>Dikarya</taxon>
        <taxon>Basidiomycota</taxon>
        <taxon>Agaricomycotina</taxon>
        <taxon>Tremellomycetes</taxon>
        <taxon>Filobasidiales</taxon>
        <taxon>Filobasidiaceae</taxon>
        <taxon>Naganishia</taxon>
    </lineage>
</organism>
<comment type="caution">
    <text evidence="1">The sequence shown here is derived from an EMBL/GenBank/DDBJ whole genome shotgun (WGS) entry which is preliminary data.</text>
</comment>
<keyword evidence="2" id="KW-1185">Reference proteome</keyword>
<gene>
    <name evidence="1" type="ORF">QFC21_006641</name>
</gene>
<sequence>MSFPTFQSIHSLDPESARAAQTTEEKNRVPTFDMYTATIRSLVSQLSGGTLTSTQIVTTYLYQIQRWNGKLKALISVAPRDQVMRLANERDEQRRQGQVIGVLHGIPVVVKDNIATDVELGMPTTAGSYALLIGKANLTELASYKSLQAQDGWSAVGGQTINVYNPKSSPGNSSAGSGVAVAAGFCPASVATETGQHHFTSTHGSIVLPALQSALYALKPTVGLISRAGVVPLATYFDTPGPMAKCVWDLAVMMDVMCAVDAEDPTSKPFRESTEKAFEQAIARMSSSGARIIDPADIPSAVNGSLWKCAEGARSLVVNAGFKEDMGRYLRGLGGEGGVKSVDDLIKFNEKHADIEMPPDNPGQDVLLRTLHAVPTTSAAYKEAVQEMRQVARERGLDAVFERDEVDVLFSIGDGGRHSLANMVGYPMGVIPLGVSPDGTPFGAIFVGRKYGERTLLGVMSAWEQAFGERPLPPMAAV</sequence>
<name>A0ACC2V160_9TREE</name>
<dbReference type="Proteomes" id="UP001227268">
    <property type="component" value="Unassembled WGS sequence"/>
</dbReference>
<evidence type="ECO:0000313" key="1">
    <source>
        <dbReference type="EMBL" id="KAJ9092929.1"/>
    </source>
</evidence>